<evidence type="ECO:0000259" key="4">
    <source>
        <dbReference type="PROSITE" id="PS50835"/>
    </source>
</evidence>
<dbReference type="InterPro" id="IPR036179">
    <property type="entry name" value="Ig-like_dom_sf"/>
</dbReference>
<evidence type="ECO:0000313" key="6">
    <source>
        <dbReference type="Proteomes" id="UP001219934"/>
    </source>
</evidence>
<dbReference type="CDD" id="cd00099">
    <property type="entry name" value="IgV"/>
    <property type="match status" value="1"/>
</dbReference>
<evidence type="ECO:0000256" key="1">
    <source>
        <dbReference type="ARBA" id="ARBA00022729"/>
    </source>
</evidence>
<dbReference type="InterPro" id="IPR007110">
    <property type="entry name" value="Ig-like_dom"/>
</dbReference>
<evidence type="ECO:0000256" key="2">
    <source>
        <dbReference type="ARBA" id="ARBA00022859"/>
    </source>
</evidence>
<proteinExistence type="predicted"/>
<dbReference type="GO" id="GO:0002376">
    <property type="term" value="P:immune system process"/>
    <property type="evidence" value="ECO:0007669"/>
    <property type="project" value="UniProtKB-KW"/>
</dbReference>
<comment type="caution">
    <text evidence="5">The sequence shown here is derived from an EMBL/GenBank/DDBJ whole genome shotgun (WGS) entry which is preliminary data.</text>
</comment>
<accession>A0AAD6A4C2</accession>
<dbReference type="AlphaFoldDB" id="A0AAD6A4C2"/>
<name>A0AAD6A4C2_9TELE</name>
<dbReference type="InterPro" id="IPR013106">
    <property type="entry name" value="Ig_V-set"/>
</dbReference>
<evidence type="ECO:0000256" key="3">
    <source>
        <dbReference type="SAM" id="SignalP"/>
    </source>
</evidence>
<gene>
    <name evidence="5" type="ORF">JOQ06_021881</name>
</gene>
<dbReference type="PROSITE" id="PS51257">
    <property type="entry name" value="PROKAR_LIPOPROTEIN"/>
    <property type="match status" value="1"/>
</dbReference>
<dbReference type="GO" id="GO:0005886">
    <property type="term" value="C:plasma membrane"/>
    <property type="evidence" value="ECO:0007669"/>
    <property type="project" value="TreeGrafter"/>
</dbReference>
<protein>
    <recommendedName>
        <fullName evidence="4">Ig-like domain-containing protein</fullName>
    </recommendedName>
</protein>
<dbReference type="GO" id="GO:0007166">
    <property type="term" value="P:cell surface receptor signaling pathway"/>
    <property type="evidence" value="ECO:0007669"/>
    <property type="project" value="TreeGrafter"/>
</dbReference>
<dbReference type="Gene3D" id="2.60.40.10">
    <property type="entry name" value="Immunoglobulins"/>
    <property type="match status" value="1"/>
</dbReference>
<organism evidence="5 6">
    <name type="scientific">Pogonophryne albipinna</name>
    <dbReference type="NCBI Taxonomy" id="1090488"/>
    <lineage>
        <taxon>Eukaryota</taxon>
        <taxon>Metazoa</taxon>
        <taxon>Chordata</taxon>
        <taxon>Craniata</taxon>
        <taxon>Vertebrata</taxon>
        <taxon>Euteleostomi</taxon>
        <taxon>Actinopterygii</taxon>
        <taxon>Neopterygii</taxon>
        <taxon>Teleostei</taxon>
        <taxon>Neoteleostei</taxon>
        <taxon>Acanthomorphata</taxon>
        <taxon>Eupercaria</taxon>
        <taxon>Perciformes</taxon>
        <taxon>Notothenioidei</taxon>
        <taxon>Pogonophryne</taxon>
    </lineage>
</organism>
<dbReference type="Pfam" id="PF07686">
    <property type="entry name" value="V-set"/>
    <property type="match status" value="1"/>
</dbReference>
<sequence>MIRDILSISLLLLLLSCPSLSREVLQDPSSILGSPDTPATISCSHSISSYNVILWYQQPTGHSHLNLIGHVYATSPSIEDAFKGHFEVSGDGSVKSELHVLKLRQPEDSAMYFCAASRHSDSESLSLRQKPSLIISLMKSL</sequence>
<dbReference type="SMART" id="SM00406">
    <property type="entry name" value="IGv"/>
    <property type="match status" value="1"/>
</dbReference>
<dbReference type="Proteomes" id="UP001219934">
    <property type="component" value="Unassembled WGS sequence"/>
</dbReference>
<dbReference type="PANTHER" id="PTHR23268">
    <property type="entry name" value="T-CELL RECEPTOR BETA CHAIN"/>
    <property type="match status" value="1"/>
</dbReference>
<keyword evidence="1 3" id="KW-0732">Signal</keyword>
<dbReference type="InterPro" id="IPR013783">
    <property type="entry name" value="Ig-like_fold"/>
</dbReference>
<evidence type="ECO:0000313" key="5">
    <source>
        <dbReference type="EMBL" id="KAJ4918243.1"/>
    </source>
</evidence>
<dbReference type="InterPro" id="IPR050413">
    <property type="entry name" value="TCR_beta_variable"/>
</dbReference>
<dbReference type="EMBL" id="JAPTMU010000601">
    <property type="protein sequence ID" value="KAJ4918243.1"/>
    <property type="molecule type" value="Genomic_DNA"/>
</dbReference>
<keyword evidence="6" id="KW-1185">Reference proteome</keyword>
<reference evidence="5" key="1">
    <citation type="submission" date="2022-11" db="EMBL/GenBank/DDBJ databases">
        <title>Chromosome-level genome of Pogonophryne albipinna.</title>
        <authorList>
            <person name="Jo E."/>
        </authorList>
    </citation>
    <scope>NUCLEOTIDE SEQUENCE</scope>
    <source>
        <strain evidence="5">SGF0006</strain>
        <tissue evidence="5">Muscle</tissue>
    </source>
</reference>
<dbReference type="SUPFAM" id="SSF48726">
    <property type="entry name" value="Immunoglobulin"/>
    <property type="match status" value="1"/>
</dbReference>
<dbReference type="PROSITE" id="PS50835">
    <property type="entry name" value="IG_LIKE"/>
    <property type="match status" value="1"/>
</dbReference>
<feature type="chain" id="PRO_5042122010" description="Ig-like domain-containing protein" evidence="3">
    <location>
        <begin position="22"/>
        <end position="141"/>
    </location>
</feature>
<feature type="signal peptide" evidence="3">
    <location>
        <begin position="1"/>
        <end position="21"/>
    </location>
</feature>
<keyword evidence="2" id="KW-0391">Immunity</keyword>
<feature type="domain" description="Ig-like" evidence="4">
    <location>
        <begin position="18"/>
        <end position="126"/>
    </location>
</feature>